<evidence type="ECO:0000313" key="1">
    <source>
        <dbReference type="EMBL" id="SFE65237.1"/>
    </source>
</evidence>
<accession>A0A1I2CA70</accession>
<evidence type="ECO:0000313" key="2">
    <source>
        <dbReference type="Proteomes" id="UP000181976"/>
    </source>
</evidence>
<dbReference type="Proteomes" id="UP000181976">
    <property type="component" value="Unassembled WGS sequence"/>
</dbReference>
<name>A0A1I2CA70_9BACT</name>
<proteinExistence type="predicted"/>
<protein>
    <submittedName>
        <fullName evidence="1">Uncharacterized protein</fullName>
    </submittedName>
</protein>
<dbReference type="EMBL" id="FONA01000015">
    <property type="protein sequence ID" value="SFE65237.1"/>
    <property type="molecule type" value="Genomic_DNA"/>
</dbReference>
<gene>
    <name evidence="1" type="ORF">SAMN05444380_11576</name>
</gene>
<sequence>MVRLKHNTKIETEIGDEKFQFHYGSIEAW</sequence>
<dbReference type="AlphaFoldDB" id="A0A1I2CA70"/>
<keyword evidence="2" id="KW-1185">Reference proteome</keyword>
<dbReference type="InParanoid" id="A0A1I2CA70"/>
<reference evidence="1 2" key="1">
    <citation type="submission" date="2016-10" db="EMBL/GenBank/DDBJ databases">
        <authorList>
            <person name="de Groot N.N."/>
        </authorList>
    </citation>
    <scope>NUCLEOTIDE SEQUENCE [LARGE SCALE GENOMIC DNA]</scope>
    <source>
        <strain evidence="1 2">DSM 19012</strain>
    </source>
</reference>
<organism evidence="1 2">
    <name type="scientific">Thermophagus xiamenensis</name>
    <dbReference type="NCBI Taxonomy" id="385682"/>
    <lineage>
        <taxon>Bacteria</taxon>
        <taxon>Pseudomonadati</taxon>
        <taxon>Bacteroidota</taxon>
        <taxon>Bacteroidia</taxon>
        <taxon>Marinilabiliales</taxon>
        <taxon>Marinilabiliaceae</taxon>
        <taxon>Thermophagus</taxon>
    </lineage>
</organism>